<protein>
    <submittedName>
        <fullName evidence="1">Uncharacterized protein</fullName>
    </submittedName>
</protein>
<accession>A0AA97NLV0</accession>
<dbReference type="Proteomes" id="UP000011086">
    <property type="component" value="Unassembled WGS sequence"/>
</dbReference>
<dbReference type="EMBL" id="JH793214">
    <property type="protein sequence ID" value="ELQ32523.1"/>
    <property type="molecule type" value="Genomic_DNA"/>
</dbReference>
<name>A0AA97NLV0_PYRO3</name>
<organism evidence="1">
    <name type="scientific">Pyricularia oryzae (strain Y34)</name>
    <name type="common">Rice blast fungus</name>
    <name type="synonym">Magnaporthe oryzae</name>
    <dbReference type="NCBI Taxonomy" id="1143189"/>
    <lineage>
        <taxon>Eukaryota</taxon>
        <taxon>Fungi</taxon>
        <taxon>Dikarya</taxon>
        <taxon>Ascomycota</taxon>
        <taxon>Pezizomycotina</taxon>
        <taxon>Sordariomycetes</taxon>
        <taxon>Sordariomycetidae</taxon>
        <taxon>Magnaporthales</taxon>
        <taxon>Pyriculariaceae</taxon>
        <taxon>Pyricularia</taxon>
    </lineage>
</organism>
<proteinExistence type="predicted"/>
<evidence type="ECO:0000313" key="1">
    <source>
        <dbReference type="EMBL" id="ELQ32523.1"/>
    </source>
</evidence>
<gene>
    <name evidence="1" type="ORF">OOU_Y34scaffold01102g1</name>
</gene>
<dbReference type="AlphaFoldDB" id="A0AA97NLV0"/>
<reference evidence="1" key="1">
    <citation type="journal article" date="2012" name="PLoS Genet.">
        <title>Comparative analysis of the genomes of two field isolates of the rice blast fungus Magnaporthe oryzae.</title>
        <authorList>
            <person name="Xue M."/>
            <person name="Yang J."/>
            <person name="Li Z."/>
            <person name="Hu S."/>
            <person name="Yao N."/>
            <person name="Dean R.A."/>
            <person name="Zhao W."/>
            <person name="Shen M."/>
            <person name="Zhang H."/>
            <person name="Li C."/>
            <person name="Liu L."/>
            <person name="Cao L."/>
            <person name="Xu X."/>
            <person name="Xing Y."/>
            <person name="Hsiang T."/>
            <person name="Zhang Z."/>
            <person name="Xu J.R."/>
            <person name="Peng Y.L."/>
        </authorList>
    </citation>
    <scope>NUCLEOTIDE SEQUENCE</scope>
    <source>
        <strain evidence="1">Y34</strain>
    </source>
</reference>
<sequence>MRVVQLSRFRLLAIPGPHPYFLTQPPRKERAQEWVLKVIGKHHNQGRARKRVSKGIREVSSKKEREERVSKDVALGTVCLILKSLAFGPTTLYAAGYAVSCKLIWTGARLSLHREGEVEAANSRQFRQHKVDVRCTSCYDTKTASGALAEPEHDTRVPIEASTLFGLLGRIPVVTAAANIVTAAAGGRWDEPRLILGQGNSVRGAFVAQAIDRVEVEDDIGVCHCPANVVKVCAFFTLIPVCNWVVPTICRPSEAYERQ</sequence>